<organism evidence="1 2">
    <name type="scientific">Hypoxylon rubiginosum</name>
    <dbReference type="NCBI Taxonomy" id="110542"/>
    <lineage>
        <taxon>Eukaryota</taxon>
        <taxon>Fungi</taxon>
        <taxon>Dikarya</taxon>
        <taxon>Ascomycota</taxon>
        <taxon>Pezizomycotina</taxon>
        <taxon>Sordariomycetes</taxon>
        <taxon>Xylariomycetidae</taxon>
        <taxon>Xylariales</taxon>
        <taxon>Hypoxylaceae</taxon>
        <taxon>Hypoxylon</taxon>
    </lineage>
</organism>
<sequence>MDSLRSPRDQRFTIAYILNPPGHAPLLPPFRMLVPLLSRNAVATSNLARRRQQRAIRSQQEHLALIASIQAAKSHQTSSVHSLQRLRPPMNHPIHMIGEFRELRSGIVELLVYRRVMLPDGRVTIRTSWEKEMTTQLQDEKAVLAYWNSLGGRDAALGFRYYHYVFKVLAVNRKWRMLLIQWVGYPPSPPHITWEPYDKVKKSMPHLFA</sequence>
<dbReference type="EMBL" id="MU394371">
    <property type="protein sequence ID" value="KAI6082417.1"/>
    <property type="molecule type" value="Genomic_DNA"/>
</dbReference>
<keyword evidence="2" id="KW-1185">Reference proteome</keyword>
<reference evidence="1 2" key="1">
    <citation type="journal article" date="2022" name="New Phytol.">
        <title>Ecological generalism drives hyperdiversity of secondary metabolite gene clusters in xylarialean endophytes.</title>
        <authorList>
            <person name="Franco M.E.E."/>
            <person name="Wisecaver J.H."/>
            <person name="Arnold A.E."/>
            <person name="Ju Y.M."/>
            <person name="Slot J.C."/>
            <person name="Ahrendt S."/>
            <person name="Moore L.P."/>
            <person name="Eastman K.E."/>
            <person name="Scott K."/>
            <person name="Konkel Z."/>
            <person name="Mondo S.J."/>
            <person name="Kuo A."/>
            <person name="Hayes R.D."/>
            <person name="Haridas S."/>
            <person name="Andreopoulos B."/>
            <person name="Riley R."/>
            <person name="LaButti K."/>
            <person name="Pangilinan J."/>
            <person name="Lipzen A."/>
            <person name="Amirebrahimi M."/>
            <person name="Yan J."/>
            <person name="Adam C."/>
            <person name="Keymanesh K."/>
            <person name="Ng V."/>
            <person name="Louie K."/>
            <person name="Northen T."/>
            <person name="Drula E."/>
            <person name="Henrissat B."/>
            <person name="Hsieh H.M."/>
            <person name="Youens-Clark K."/>
            <person name="Lutzoni F."/>
            <person name="Miadlikowska J."/>
            <person name="Eastwood D.C."/>
            <person name="Hamelin R.C."/>
            <person name="Grigoriev I.V."/>
            <person name="U'Ren J.M."/>
        </authorList>
    </citation>
    <scope>NUCLEOTIDE SEQUENCE [LARGE SCALE GENOMIC DNA]</scope>
    <source>
        <strain evidence="1 2">ER1909</strain>
    </source>
</reference>
<accession>A0ACC0CPW9</accession>
<protein>
    <submittedName>
        <fullName evidence="1">Uncharacterized protein</fullName>
    </submittedName>
</protein>
<comment type="caution">
    <text evidence="1">The sequence shown here is derived from an EMBL/GenBank/DDBJ whole genome shotgun (WGS) entry which is preliminary data.</text>
</comment>
<proteinExistence type="predicted"/>
<evidence type="ECO:0000313" key="1">
    <source>
        <dbReference type="EMBL" id="KAI6082417.1"/>
    </source>
</evidence>
<name>A0ACC0CPW9_9PEZI</name>
<dbReference type="Proteomes" id="UP001497680">
    <property type="component" value="Unassembled WGS sequence"/>
</dbReference>
<evidence type="ECO:0000313" key="2">
    <source>
        <dbReference type="Proteomes" id="UP001497680"/>
    </source>
</evidence>
<gene>
    <name evidence="1" type="ORF">F4821DRAFT_281822</name>
</gene>